<dbReference type="InterPro" id="IPR036396">
    <property type="entry name" value="Cyt_P450_sf"/>
</dbReference>
<protein>
    <recommendedName>
        <fullName evidence="12">O-methylsterigmatocystin oxidoreductase</fullName>
    </recommendedName>
</protein>
<evidence type="ECO:0000256" key="8">
    <source>
        <dbReference type="RuleBase" id="RU000461"/>
    </source>
</evidence>
<proteinExistence type="inferred from homology"/>
<gene>
    <name evidence="10" type="ORF">CLO192961_LOCUS82057</name>
</gene>
<sequence>MSNLLPALAVVALLVGSFLWLSASKKPQGKLPPGPKPAALMGNVKDMPPPGEPEFLFWHKHKALYGPVSSVTVFGQSFILIHGRKEARDLLEKTSMKTSDRPAATFVSEICGYENTVVGHKYDKTFRHYRKLLHQELGTKAKAARYQNIQELEARRMLLRVRDDSGKLLEHFKTAVGATILKLAYGYTIEPHKADPLVSLNERVMQQFILAVTPMSWTVDLFPALRYLPDGFPGASFKAKGKEWSECLRTIVHTPFRFVQSEMTSNKNYQECYISKLLQNPDGENEKSSGPVTLSPEVERDIVWSAGSLYAAGVDTQALTLAGFTLAMIRFPEVQRKAQEEIDRVIGTHRLPSFEDREKLPYVQAVFLEALRWWAVLPLGIPHVATEAFEYEGMFIPKGSFLIANIWSLMHDPDTYSDPEAFDPDRFLEPRNEPDPSPEAFGYGRRICPGRLLAESTVWVNIASLLATYTISHAIDKDGNKISVDHVKPSAGTTNTPSDFQFKITPRSEVHQELIKRFEAEHPWEESSATRIKMTSK</sequence>
<evidence type="ECO:0000256" key="7">
    <source>
        <dbReference type="ARBA" id="ARBA00023033"/>
    </source>
</evidence>
<dbReference type="Proteomes" id="UP000766486">
    <property type="component" value="Unassembled WGS sequence"/>
</dbReference>
<comment type="cofactor">
    <cofactor evidence="1">
        <name>heme</name>
        <dbReference type="ChEBI" id="CHEBI:30413"/>
    </cofactor>
</comment>
<evidence type="ECO:0000256" key="9">
    <source>
        <dbReference type="SAM" id="SignalP"/>
    </source>
</evidence>
<dbReference type="InterPro" id="IPR001128">
    <property type="entry name" value="Cyt_P450"/>
</dbReference>
<dbReference type="InterPro" id="IPR050364">
    <property type="entry name" value="Cytochrome_P450_fung"/>
</dbReference>
<evidence type="ECO:0000256" key="6">
    <source>
        <dbReference type="ARBA" id="ARBA00023004"/>
    </source>
</evidence>
<feature type="chain" id="PRO_5045661836" description="O-methylsterigmatocystin oxidoreductase" evidence="9">
    <location>
        <begin position="25"/>
        <end position="537"/>
    </location>
</feature>
<dbReference type="InterPro" id="IPR002401">
    <property type="entry name" value="Cyt_P450_E_grp-I"/>
</dbReference>
<evidence type="ECO:0000313" key="10">
    <source>
        <dbReference type="EMBL" id="VUC22376.1"/>
    </source>
</evidence>
<keyword evidence="3 8" id="KW-0349">Heme</keyword>
<comment type="similarity">
    <text evidence="2 8">Belongs to the cytochrome P450 family.</text>
</comment>
<reference evidence="10 11" key="1">
    <citation type="submission" date="2019-06" db="EMBL/GenBank/DDBJ databases">
        <authorList>
            <person name="Broberg M."/>
        </authorList>
    </citation>
    <scope>NUCLEOTIDE SEQUENCE [LARGE SCALE GENOMIC DNA]</scope>
</reference>
<keyword evidence="6 8" id="KW-0408">Iron</keyword>
<dbReference type="CDD" id="cd11065">
    <property type="entry name" value="CYP64-like"/>
    <property type="match status" value="1"/>
</dbReference>
<evidence type="ECO:0008006" key="12">
    <source>
        <dbReference type="Google" id="ProtNLM"/>
    </source>
</evidence>
<evidence type="ECO:0000256" key="3">
    <source>
        <dbReference type="ARBA" id="ARBA00022617"/>
    </source>
</evidence>
<dbReference type="InterPro" id="IPR017972">
    <property type="entry name" value="Cyt_P450_CS"/>
</dbReference>
<evidence type="ECO:0000256" key="4">
    <source>
        <dbReference type="ARBA" id="ARBA00022723"/>
    </source>
</evidence>
<dbReference type="PRINTS" id="PR00463">
    <property type="entry name" value="EP450I"/>
</dbReference>
<dbReference type="Gene3D" id="1.10.630.10">
    <property type="entry name" value="Cytochrome P450"/>
    <property type="match status" value="1"/>
</dbReference>
<dbReference type="PANTHER" id="PTHR46300">
    <property type="entry name" value="P450, PUTATIVE (EUROFUNG)-RELATED-RELATED"/>
    <property type="match status" value="1"/>
</dbReference>
<dbReference type="SUPFAM" id="SSF48264">
    <property type="entry name" value="Cytochrome P450"/>
    <property type="match status" value="1"/>
</dbReference>
<dbReference type="EMBL" id="CABFNS010000551">
    <property type="protein sequence ID" value="VUC22376.1"/>
    <property type="molecule type" value="Genomic_DNA"/>
</dbReference>
<comment type="caution">
    <text evidence="10">The sequence shown here is derived from an EMBL/GenBank/DDBJ whole genome shotgun (WGS) entry which is preliminary data.</text>
</comment>
<organism evidence="10 11">
    <name type="scientific">Bionectria ochroleuca</name>
    <name type="common">Gliocladium roseum</name>
    <dbReference type="NCBI Taxonomy" id="29856"/>
    <lineage>
        <taxon>Eukaryota</taxon>
        <taxon>Fungi</taxon>
        <taxon>Dikarya</taxon>
        <taxon>Ascomycota</taxon>
        <taxon>Pezizomycotina</taxon>
        <taxon>Sordariomycetes</taxon>
        <taxon>Hypocreomycetidae</taxon>
        <taxon>Hypocreales</taxon>
        <taxon>Bionectriaceae</taxon>
        <taxon>Clonostachys</taxon>
    </lineage>
</organism>
<evidence type="ECO:0000313" key="11">
    <source>
        <dbReference type="Proteomes" id="UP000766486"/>
    </source>
</evidence>
<keyword evidence="9" id="KW-0732">Signal</keyword>
<feature type="signal peptide" evidence="9">
    <location>
        <begin position="1"/>
        <end position="24"/>
    </location>
</feature>
<accession>A0ABY6TW11</accession>
<keyword evidence="11" id="KW-1185">Reference proteome</keyword>
<evidence type="ECO:0000256" key="2">
    <source>
        <dbReference type="ARBA" id="ARBA00010617"/>
    </source>
</evidence>
<keyword evidence="7 8" id="KW-0503">Monooxygenase</keyword>
<evidence type="ECO:0000256" key="5">
    <source>
        <dbReference type="ARBA" id="ARBA00023002"/>
    </source>
</evidence>
<keyword evidence="4 8" id="KW-0479">Metal-binding</keyword>
<dbReference type="Pfam" id="PF00067">
    <property type="entry name" value="p450"/>
    <property type="match status" value="1"/>
</dbReference>
<dbReference type="PANTHER" id="PTHR46300:SF7">
    <property type="entry name" value="P450, PUTATIVE (EUROFUNG)-RELATED"/>
    <property type="match status" value="1"/>
</dbReference>
<name>A0ABY6TW11_BIOOC</name>
<dbReference type="PROSITE" id="PS00086">
    <property type="entry name" value="CYTOCHROME_P450"/>
    <property type="match status" value="1"/>
</dbReference>
<evidence type="ECO:0000256" key="1">
    <source>
        <dbReference type="ARBA" id="ARBA00001971"/>
    </source>
</evidence>
<keyword evidence="5 8" id="KW-0560">Oxidoreductase</keyword>